<comment type="caution">
    <text evidence="1">The sequence shown here is derived from an EMBL/GenBank/DDBJ whole genome shotgun (WGS) entry which is preliminary data.</text>
</comment>
<proteinExistence type="predicted"/>
<keyword evidence="2" id="KW-1185">Reference proteome</keyword>
<dbReference type="GO" id="GO:0009941">
    <property type="term" value="C:chloroplast envelope"/>
    <property type="evidence" value="ECO:0007669"/>
    <property type="project" value="TreeGrafter"/>
</dbReference>
<dbReference type="AlphaFoldDB" id="A0A445EVG9"/>
<reference evidence="1 2" key="1">
    <citation type="submission" date="2019-01" db="EMBL/GenBank/DDBJ databases">
        <title>Sequencing of cultivated peanut Arachis hypogaea provides insights into genome evolution and oil improvement.</title>
        <authorList>
            <person name="Chen X."/>
        </authorList>
    </citation>
    <scope>NUCLEOTIDE SEQUENCE [LARGE SCALE GENOMIC DNA]</scope>
    <source>
        <strain evidence="2">cv. Fuhuasheng</strain>
        <tissue evidence="1">Leaves</tissue>
    </source>
</reference>
<gene>
    <name evidence="1" type="ORF">Ahy_A01g004150</name>
</gene>
<sequence length="182" mass="20580">MILMAKFQLEHNWRVSILQLMKKTPIFMENLLTRNVKNLSMCLSIINVFELVRSLKPTYTQFPFGTRACSARTTIFIYATAFTKTAPSRASLIETPVLWLGRLCIFYALLKAGLAGSHANPLVSELKISDGNDSADLGFSKWTHAILEKPGLIELFSFWDIGNYYGVQLLDASVTKYQDYGR</sequence>
<organism evidence="1 2">
    <name type="scientific">Arachis hypogaea</name>
    <name type="common">Peanut</name>
    <dbReference type="NCBI Taxonomy" id="3818"/>
    <lineage>
        <taxon>Eukaryota</taxon>
        <taxon>Viridiplantae</taxon>
        <taxon>Streptophyta</taxon>
        <taxon>Embryophyta</taxon>
        <taxon>Tracheophyta</taxon>
        <taxon>Spermatophyta</taxon>
        <taxon>Magnoliopsida</taxon>
        <taxon>eudicotyledons</taxon>
        <taxon>Gunneridae</taxon>
        <taxon>Pentapetalae</taxon>
        <taxon>rosids</taxon>
        <taxon>fabids</taxon>
        <taxon>Fabales</taxon>
        <taxon>Fabaceae</taxon>
        <taxon>Papilionoideae</taxon>
        <taxon>50 kb inversion clade</taxon>
        <taxon>dalbergioids sensu lato</taxon>
        <taxon>Dalbergieae</taxon>
        <taxon>Pterocarpus clade</taxon>
        <taxon>Arachis</taxon>
    </lineage>
</organism>
<protein>
    <submittedName>
        <fullName evidence="1">Uncharacterized protein</fullName>
    </submittedName>
</protein>
<evidence type="ECO:0000313" key="1">
    <source>
        <dbReference type="EMBL" id="RYR79323.1"/>
    </source>
</evidence>
<dbReference type="Proteomes" id="UP000289738">
    <property type="component" value="Chromosome A01"/>
</dbReference>
<accession>A0A445EVG9</accession>
<name>A0A445EVG9_ARAHY</name>
<dbReference type="PANTHER" id="PTHR37229">
    <property type="entry name" value="6,7-DIMETHYL-8-RIBITYLLUMAZINE SYNTHASE"/>
    <property type="match status" value="1"/>
</dbReference>
<dbReference type="PANTHER" id="PTHR37229:SF2">
    <property type="entry name" value="6,7-DIMETHYL-8-RIBITYLLUMAZINE SYNTHASE"/>
    <property type="match status" value="1"/>
</dbReference>
<dbReference type="STRING" id="3818.A0A445EVG9"/>
<evidence type="ECO:0000313" key="2">
    <source>
        <dbReference type="Proteomes" id="UP000289738"/>
    </source>
</evidence>
<dbReference type="EMBL" id="SDMP01000001">
    <property type="protein sequence ID" value="RYR79323.1"/>
    <property type="molecule type" value="Genomic_DNA"/>
</dbReference>